<comment type="caution">
    <text evidence="1">The sequence shown here is derived from an EMBL/GenBank/DDBJ whole genome shotgun (WGS) entry which is preliminary data.</text>
</comment>
<evidence type="ECO:0000313" key="2">
    <source>
        <dbReference type="Proteomes" id="UP000242502"/>
    </source>
</evidence>
<sequence length="201" mass="22802">MASHFTDTFLTASQKTQIDEIAKLDQYYELEALTANNDENIGGGRMVKTSAHSKTNQHEQDKKHRNLLRAITEQQQILDQIDAAMVAKYGEDFAEQFAADLLDEQPYKKVMSIQDQKERREAIAEAINDGIATGTIDQQKAYENPDFGNWLDKSSELSDMRQRHETALVMADNEANEIMLAKDQSQETAFDNLFSVQPNEP</sequence>
<reference evidence="1 2" key="1">
    <citation type="journal article" date="2016" name="Appl. Environ. Microbiol.">
        <title>Lack of Overt Genome Reduction in the Bryostatin-Producing Bryozoan Symbiont "Candidatus Endobugula sertula".</title>
        <authorList>
            <person name="Miller I.J."/>
            <person name="Vanee N."/>
            <person name="Fong S.S."/>
            <person name="Lim-Fong G.E."/>
            <person name="Kwan J.C."/>
        </authorList>
    </citation>
    <scope>NUCLEOTIDE SEQUENCE [LARGE SCALE GENOMIC DNA]</scope>
    <source>
        <strain evidence="1">AB1-4</strain>
    </source>
</reference>
<name>A0A1D2QNS5_9GAMM</name>
<gene>
    <name evidence="1" type="ORF">AB835_09800</name>
</gene>
<accession>A0A1D2QNS5</accession>
<evidence type="ECO:0000313" key="1">
    <source>
        <dbReference type="EMBL" id="ODS23241.1"/>
    </source>
</evidence>
<proteinExistence type="predicted"/>
<protein>
    <submittedName>
        <fullName evidence="1">Uncharacterized protein</fullName>
    </submittedName>
</protein>
<dbReference type="EMBL" id="MDLC01000034">
    <property type="protein sequence ID" value="ODS23241.1"/>
    <property type="molecule type" value="Genomic_DNA"/>
</dbReference>
<dbReference type="Proteomes" id="UP000242502">
    <property type="component" value="Unassembled WGS sequence"/>
</dbReference>
<organism evidence="1 2">
    <name type="scientific">Candidatus Endobugula sertula</name>
    <name type="common">Bugula neritina bacterial symbiont</name>
    <dbReference type="NCBI Taxonomy" id="62101"/>
    <lineage>
        <taxon>Bacteria</taxon>
        <taxon>Pseudomonadati</taxon>
        <taxon>Pseudomonadota</taxon>
        <taxon>Gammaproteobacteria</taxon>
        <taxon>Cellvibrionales</taxon>
        <taxon>Cellvibrionaceae</taxon>
        <taxon>Candidatus Endobugula</taxon>
    </lineage>
</organism>
<dbReference type="AlphaFoldDB" id="A0A1D2QNS5"/>